<protein>
    <submittedName>
        <fullName evidence="1">Uncharacterized protein</fullName>
    </submittedName>
</protein>
<comment type="caution">
    <text evidence="1">The sequence shown here is derived from an EMBL/GenBank/DDBJ whole genome shotgun (WGS) entry which is preliminary data.</text>
</comment>
<accession>A0AAE0ZUT3</accession>
<reference evidence="1" key="1">
    <citation type="journal article" date="2023" name="G3 (Bethesda)">
        <title>A reference genome for the long-term kleptoplast-retaining sea slug Elysia crispata morphotype clarki.</title>
        <authorList>
            <person name="Eastman K.E."/>
            <person name="Pendleton A.L."/>
            <person name="Shaikh M.A."/>
            <person name="Suttiyut T."/>
            <person name="Ogas R."/>
            <person name="Tomko P."/>
            <person name="Gavelis G."/>
            <person name="Widhalm J.R."/>
            <person name="Wisecaver J.H."/>
        </authorList>
    </citation>
    <scope>NUCLEOTIDE SEQUENCE</scope>
    <source>
        <strain evidence="1">ECLA1</strain>
    </source>
</reference>
<organism evidence="1 2">
    <name type="scientific">Elysia crispata</name>
    <name type="common">lettuce slug</name>
    <dbReference type="NCBI Taxonomy" id="231223"/>
    <lineage>
        <taxon>Eukaryota</taxon>
        <taxon>Metazoa</taxon>
        <taxon>Spiralia</taxon>
        <taxon>Lophotrochozoa</taxon>
        <taxon>Mollusca</taxon>
        <taxon>Gastropoda</taxon>
        <taxon>Heterobranchia</taxon>
        <taxon>Euthyneura</taxon>
        <taxon>Panpulmonata</taxon>
        <taxon>Sacoglossa</taxon>
        <taxon>Placobranchoidea</taxon>
        <taxon>Plakobranchidae</taxon>
        <taxon>Elysia</taxon>
    </lineage>
</organism>
<dbReference type="AlphaFoldDB" id="A0AAE0ZUT3"/>
<dbReference type="Proteomes" id="UP001283361">
    <property type="component" value="Unassembled WGS sequence"/>
</dbReference>
<dbReference type="EMBL" id="JAWDGP010003248">
    <property type="protein sequence ID" value="KAK3776078.1"/>
    <property type="molecule type" value="Genomic_DNA"/>
</dbReference>
<evidence type="ECO:0000313" key="1">
    <source>
        <dbReference type="EMBL" id="KAK3776078.1"/>
    </source>
</evidence>
<name>A0AAE0ZUT3_9GAST</name>
<proteinExistence type="predicted"/>
<gene>
    <name evidence="1" type="ORF">RRG08_046745</name>
</gene>
<evidence type="ECO:0000313" key="2">
    <source>
        <dbReference type="Proteomes" id="UP001283361"/>
    </source>
</evidence>
<sequence>MSRGTTCNPADAVFVSPSHNLLSSMFECGRSWAQQMPSDWLPIFQDLVIILGVSVVCKTQRSAAEAPYRPRSLAETNGRFEVIDSVQDTATESVFCVSFYSFRDSRHARYNSFDGVSVLRKGYGVLAA</sequence>
<keyword evidence="2" id="KW-1185">Reference proteome</keyword>